<dbReference type="Gene3D" id="2.60.120.20">
    <property type="match status" value="2"/>
</dbReference>
<reference evidence="3" key="1">
    <citation type="submission" date="2015-11" db="EMBL/GenBank/DDBJ databases">
        <title>De novo transcriptome assembly of four potential Pierce s Disease insect vectors from Arizona vineyards.</title>
        <authorList>
            <person name="Tassone E.E."/>
        </authorList>
    </citation>
    <scope>NUCLEOTIDE SEQUENCE</scope>
</reference>
<feature type="region of interest" description="Disordered" evidence="1">
    <location>
        <begin position="574"/>
        <end position="607"/>
    </location>
</feature>
<dbReference type="InterPro" id="IPR001676">
    <property type="entry name" value="Picornavirus_capsid"/>
</dbReference>
<dbReference type="InterPro" id="IPR029053">
    <property type="entry name" value="Viral_coat"/>
</dbReference>
<dbReference type="SUPFAM" id="SSF88633">
    <property type="entry name" value="Positive stranded ssRNA viruses"/>
    <property type="match status" value="2"/>
</dbReference>
<gene>
    <name evidence="3" type="ORF">g.39863</name>
</gene>
<dbReference type="Pfam" id="PF00073">
    <property type="entry name" value="Rhv"/>
    <property type="match status" value="1"/>
</dbReference>
<name>A0A1B6MM83_9HEMI</name>
<dbReference type="GO" id="GO:0005198">
    <property type="term" value="F:structural molecule activity"/>
    <property type="evidence" value="ECO:0007669"/>
    <property type="project" value="InterPro"/>
</dbReference>
<evidence type="ECO:0000256" key="1">
    <source>
        <dbReference type="SAM" id="MobiDB-lite"/>
    </source>
</evidence>
<dbReference type="EMBL" id="GEBQ01002998">
    <property type="protein sequence ID" value="JAT36979.1"/>
    <property type="molecule type" value="Transcribed_RNA"/>
</dbReference>
<proteinExistence type="predicted"/>
<dbReference type="InterPro" id="IPR033703">
    <property type="entry name" value="Rhv-like"/>
</dbReference>
<dbReference type="CDD" id="cd00205">
    <property type="entry name" value="rhv_like"/>
    <property type="match status" value="1"/>
</dbReference>
<feature type="non-terminal residue" evidence="3">
    <location>
        <position position="1"/>
    </location>
</feature>
<feature type="non-terminal residue" evidence="3">
    <location>
        <position position="656"/>
    </location>
</feature>
<feature type="compositionally biased region" description="Low complexity" evidence="1">
    <location>
        <begin position="584"/>
        <end position="607"/>
    </location>
</feature>
<protein>
    <recommendedName>
        <fullName evidence="2">Picornavirus capsid domain-containing protein</fullName>
    </recommendedName>
</protein>
<sequence>FVPKPRSMFMNVRGVDDATVLRPFPTALTSYQTVHDSATEPKTPLDLARTWGLRASFNWTTAHVVGTRLLDLVVDPTSRGSRGYESAPTPLEYAAGFYQFWSGTIEVRLDFVATSFHQGTVMLTTEFNRPTTSEDVCSSSSTYTKTFHLGEQRTVTFTIPYIYDTPYRRSSGTVLRLVPFHGNYPNNTSDLAGAMSVATDTNSRFRVTVINQLKPVQSVTSSIDVLVFWRAGPSFHMCSLKQCDHTDLLCIDTHNLLPNLPRSFLGTLADGRVDVTEPFVKPTVRAAHVAGVQMDRGEKEDTDKTHDFNPGTSARGLVNSDDMLDFKDILRRPTMMVDSRIARMIGQFESGHVTMGFMIPVMPPSRSTVLAAKDTFHDLWAMSAMAVSPSTAIMNLFRGWRGSTKYTLLFRLPPNSRCDVIYVTYIPHSGTIMSGNWTYPTSFTNRSNGITYPYMAGYATEIVVMAINPTVSLVVPYETEHNWTLTFDEMVGRNYTWRDKAALNAGHVLVQPQGGDVEITVWWSAGDDFSMSMYYGPAPVYNEAVLWRLNDVGHVASGVTSSAEIATMRARIKGAPKKNKTQSTVTHAVTTPSTSTTTTTTTPAPVAAEPEAVRPVILMGPVRYSGTTAYRETVSHFKVPTATATEAEFWAELNRL</sequence>
<evidence type="ECO:0000259" key="2">
    <source>
        <dbReference type="Pfam" id="PF00073"/>
    </source>
</evidence>
<evidence type="ECO:0000313" key="3">
    <source>
        <dbReference type="EMBL" id="JAT36979.1"/>
    </source>
</evidence>
<dbReference type="AlphaFoldDB" id="A0A1B6MM83"/>
<feature type="domain" description="Picornavirus capsid" evidence="2">
    <location>
        <begin position="96"/>
        <end position="168"/>
    </location>
</feature>
<accession>A0A1B6MM83</accession>
<organism evidence="3">
    <name type="scientific">Graphocephala atropunctata</name>
    <dbReference type="NCBI Taxonomy" id="36148"/>
    <lineage>
        <taxon>Eukaryota</taxon>
        <taxon>Metazoa</taxon>
        <taxon>Ecdysozoa</taxon>
        <taxon>Arthropoda</taxon>
        <taxon>Hexapoda</taxon>
        <taxon>Insecta</taxon>
        <taxon>Pterygota</taxon>
        <taxon>Neoptera</taxon>
        <taxon>Paraneoptera</taxon>
        <taxon>Hemiptera</taxon>
        <taxon>Auchenorrhyncha</taxon>
        <taxon>Membracoidea</taxon>
        <taxon>Cicadellidae</taxon>
        <taxon>Cicadellinae</taxon>
        <taxon>Cicadellini</taxon>
        <taxon>Graphocephala</taxon>
    </lineage>
</organism>